<evidence type="ECO:0000256" key="1">
    <source>
        <dbReference type="SAM" id="Phobius"/>
    </source>
</evidence>
<accession>A0A652YJI1</accession>
<feature type="domain" description="Alpha/beta-hydrolase catalytic" evidence="2">
    <location>
        <begin position="354"/>
        <end position="418"/>
    </location>
</feature>
<feature type="transmembrane region" description="Helical" evidence="1">
    <location>
        <begin position="88"/>
        <end position="107"/>
    </location>
</feature>
<keyword evidence="1" id="KW-0812">Transmembrane</keyword>
<protein>
    <submittedName>
        <fullName evidence="4">Putative membrane protein</fullName>
    </submittedName>
</protein>
<evidence type="ECO:0000259" key="3">
    <source>
        <dbReference type="Pfam" id="PF15420"/>
    </source>
</evidence>
<evidence type="ECO:0000259" key="2">
    <source>
        <dbReference type="Pfam" id="PF10081"/>
    </source>
</evidence>
<keyword evidence="1" id="KW-0472">Membrane</keyword>
<comment type="caution">
    <text evidence="4">The sequence shown here is derived from an EMBL/GenBank/DDBJ whole genome shotgun (WGS) entry which is preliminary data.</text>
</comment>
<keyword evidence="1" id="KW-1133">Transmembrane helix</keyword>
<feature type="transmembrane region" description="Helical" evidence="1">
    <location>
        <begin position="158"/>
        <end position="176"/>
    </location>
</feature>
<dbReference type="InterPro" id="IPR027788">
    <property type="entry name" value="Alpha/beta-hydrolase_N_dom"/>
</dbReference>
<dbReference type="Pfam" id="PF10081">
    <property type="entry name" value="Abhydrolase_9"/>
    <property type="match status" value="2"/>
</dbReference>
<feature type="transmembrane region" description="Helical" evidence="1">
    <location>
        <begin position="46"/>
        <end position="67"/>
    </location>
</feature>
<feature type="domain" description="Alpha/beta-hydrolase N-terminal" evidence="3">
    <location>
        <begin position="37"/>
        <end position="162"/>
    </location>
</feature>
<gene>
    <name evidence="4" type="ORF">FNL38_108271</name>
</gene>
<feature type="domain" description="Alpha/beta-hydrolase catalytic" evidence="2">
    <location>
        <begin position="200"/>
        <end position="347"/>
    </location>
</feature>
<proteinExistence type="predicted"/>
<reference evidence="4" key="1">
    <citation type="submission" date="2019-07" db="EMBL/GenBank/DDBJ databases">
        <title>Genomic Encyclopedia of Type Strains, Phase IV (KMG-IV): sequencing the most valuable type-strain genomes for metagenomic binning, comparative biology and taxonomic classification.</title>
        <authorList>
            <person name="Goeker M."/>
        </authorList>
    </citation>
    <scope>NUCLEOTIDE SEQUENCE</scope>
    <source>
        <strain evidence="4">DSM 44596</strain>
    </source>
</reference>
<name>A0A652YJI1_NOCGL</name>
<dbReference type="Pfam" id="PF15420">
    <property type="entry name" value="Abhydrolase_9_N"/>
    <property type="match status" value="1"/>
</dbReference>
<feature type="transmembrane region" description="Helical" evidence="1">
    <location>
        <begin position="127"/>
        <end position="146"/>
    </location>
</feature>
<dbReference type="AlphaFoldDB" id="A0A652YJI1"/>
<evidence type="ECO:0000313" key="4">
    <source>
        <dbReference type="EMBL" id="TYQ01411.1"/>
    </source>
</evidence>
<sequence>MSVLDTVQPSVLSRIAAVPLPRISATVATGSMAAVSLAPGLLPRTAVLQGLFSGVLMAVGIFVAWALTTAWHALPLRTRSERFDTRSWRTRIAIVATAVVALFATSANGWQNSLRVAMGAPPVGIRYWIEVICIAALTVLILTTVASGIRKVLHRLGFARTIGIAAICAFGLQLAFGSIATASAQSVEGLKFLAAGTDSVRVYADLNSGPDAGSRADHAVAELDRVGGFARSAVVVAVPTGSGWIDTRAVDGIEQRFGSDVAIVGQQYSAAPSWAAFLFQRSDAEESAQAMLTAVATRIAELPATERPDLYLYGQSLGAVGGSAALAESLPTQLCAVLWAGPPAGATRVDGTTVLANTSDPVVWWSPALATTPPDLSRAVQDAPMPQWIPVVSFLQTSVDMLASLDVPAGHGHRYGTEQGTQLGTCH</sequence>
<dbReference type="InterPro" id="IPR027787">
    <property type="entry name" value="Alpha/beta-hydrolase_catalytic"/>
</dbReference>
<organism evidence="4">
    <name type="scientific">Nocardia globerula</name>
    <dbReference type="NCBI Taxonomy" id="1818"/>
    <lineage>
        <taxon>Bacteria</taxon>
        <taxon>Bacillati</taxon>
        <taxon>Actinomycetota</taxon>
        <taxon>Actinomycetes</taxon>
        <taxon>Mycobacteriales</taxon>
        <taxon>Nocardiaceae</taxon>
        <taxon>Nocardia</taxon>
    </lineage>
</organism>
<dbReference type="EMBL" id="VNIQ01000008">
    <property type="protein sequence ID" value="TYQ01411.1"/>
    <property type="molecule type" value="Genomic_DNA"/>
</dbReference>